<sequence length="482" mass="52808">MPTLLEVLQRENPDFTDHWAGSSYNNTTSSRFDEVTLDNTSRAHVQEWKDFTFGSIYAAYGDILDQQLPPTYKEVQTPSTTPTTIIDENGIDTLGIQWSTNIVRQPLKAAGIILRQQRGIGSTPSTGNPEPTLASKLISWKHTTDAGASIKPDWAVLDRAISKPKGYRHAHKKDDPAKHLVYVVGDSKLKQKWKSAWLSLGDSACTVNTDPPYVAPGAKAPKYQKTKDIKAERLNPLKQLATYCRYGETRYGFLLTQTELVAMRIRRIPGTGPSPAAAVEYRAIPWSAQGQGRLTAHLAIWALGCMGMNDKHRAMESDNNAPLQSMAKLTWWQEDKTKGTFTNVISRRVLNAADWAKLMAKLGNPTFHTDDNSGNSFTATFTTGPAVPSLTQAMANLNLNKASGTPPATPQKGASAATPSSSTKPKSPTKCKIGGQTYALRLAKDKTGYEALDSKQNVKYKVVKNTKNQWVVSGTSTVVVLE</sequence>
<dbReference type="Proteomes" id="UP001305647">
    <property type="component" value="Unassembled WGS sequence"/>
</dbReference>
<organism evidence="2 3">
    <name type="scientific">Parathielavia hyrcaniae</name>
    <dbReference type="NCBI Taxonomy" id="113614"/>
    <lineage>
        <taxon>Eukaryota</taxon>
        <taxon>Fungi</taxon>
        <taxon>Dikarya</taxon>
        <taxon>Ascomycota</taxon>
        <taxon>Pezizomycotina</taxon>
        <taxon>Sordariomycetes</taxon>
        <taxon>Sordariomycetidae</taxon>
        <taxon>Sordariales</taxon>
        <taxon>Chaetomiaceae</taxon>
        <taxon>Parathielavia</taxon>
    </lineage>
</organism>
<dbReference type="EMBL" id="MU863682">
    <property type="protein sequence ID" value="KAK4097198.1"/>
    <property type="molecule type" value="Genomic_DNA"/>
</dbReference>
<comment type="caution">
    <text evidence="2">The sequence shown here is derived from an EMBL/GenBank/DDBJ whole genome shotgun (WGS) entry which is preliminary data.</text>
</comment>
<proteinExistence type="predicted"/>
<feature type="compositionally biased region" description="Low complexity" evidence="1">
    <location>
        <begin position="414"/>
        <end position="430"/>
    </location>
</feature>
<keyword evidence="3" id="KW-1185">Reference proteome</keyword>
<evidence type="ECO:0000313" key="2">
    <source>
        <dbReference type="EMBL" id="KAK4097198.1"/>
    </source>
</evidence>
<name>A0AAN6SXP3_9PEZI</name>
<evidence type="ECO:0000256" key="1">
    <source>
        <dbReference type="SAM" id="MobiDB-lite"/>
    </source>
</evidence>
<accession>A0AAN6SXP3</accession>
<gene>
    <name evidence="2" type="ORF">N658DRAFT_510603</name>
</gene>
<feature type="region of interest" description="Disordered" evidence="1">
    <location>
        <begin position="400"/>
        <end position="430"/>
    </location>
</feature>
<reference evidence="2" key="2">
    <citation type="submission" date="2023-05" db="EMBL/GenBank/DDBJ databases">
        <authorList>
            <consortium name="Lawrence Berkeley National Laboratory"/>
            <person name="Steindorff A."/>
            <person name="Hensen N."/>
            <person name="Bonometti L."/>
            <person name="Westerberg I."/>
            <person name="Brannstrom I.O."/>
            <person name="Guillou S."/>
            <person name="Cros-Aarteil S."/>
            <person name="Calhoun S."/>
            <person name="Haridas S."/>
            <person name="Kuo A."/>
            <person name="Mondo S."/>
            <person name="Pangilinan J."/>
            <person name="Riley R."/>
            <person name="Labutti K."/>
            <person name="Andreopoulos B."/>
            <person name="Lipzen A."/>
            <person name="Chen C."/>
            <person name="Yanf M."/>
            <person name="Daum C."/>
            <person name="Ng V."/>
            <person name="Clum A."/>
            <person name="Ohm R."/>
            <person name="Martin F."/>
            <person name="Silar P."/>
            <person name="Natvig D."/>
            <person name="Lalanne C."/>
            <person name="Gautier V."/>
            <person name="Ament-Velasquez S.L."/>
            <person name="Kruys A."/>
            <person name="Hutchinson M.I."/>
            <person name="Powell A.J."/>
            <person name="Barry K."/>
            <person name="Miller A.N."/>
            <person name="Grigoriev I.V."/>
            <person name="Debuchy R."/>
            <person name="Gladieux P."/>
            <person name="Thoren M.H."/>
            <person name="Johannesson H."/>
        </authorList>
    </citation>
    <scope>NUCLEOTIDE SEQUENCE</scope>
    <source>
        <strain evidence="2">CBS 757.83</strain>
    </source>
</reference>
<dbReference type="AlphaFoldDB" id="A0AAN6SXP3"/>
<evidence type="ECO:0000313" key="3">
    <source>
        <dbReference type="Proteomes" id="UP001305647"/>
    </source>
</evidence>
<reference evidence="2" key="1">
    <citation type="journal article" date="2023" name="Mol. Phylogenet. Evol.">
        <title>Genome-scale phylogeny and comparative genomics of the fungal order Sordariales.</title>
        <authorList>
            <person name="Hensen N."/>
            <person name="Bonometti L."/>
            <person name="Westerberg I."/>
            <person name="Brannstrom I.O."/>
            <person name="Guillou S."/>
            <person name="Cros-Aarteil S."/>
            <person name="Calhoun S."/>
            <person name="Haridas S."/>
            <person name="Kuo A."/>
            <person name="Mondo S."/>
            <person name="Pangilinan J."/>
            <person name="Riley R."/>
            <person name="LaButti K."/>
            <person name="Andreopoulos B."/>
            <person name="Lipzen A."/>
            <person name="Chen C."/>
            <person name="Yan M."/>
            <person name="Daum C."/>
            <person name="Ng V."/>
            <person name="Clum A."/>
            <person name="Steindorff A."/>
            <person name="Ohm R.A."/>
            <person name="Martin F."/>
            <person name="Silar P."/>
            <person name="Natvig D.O."/>
            <person name="Lalanne C."/>
            <person name="Gautier V."/>
            <person name="Ament-Velasquez S.L."/>
            <person name="Kruys A."/>
            <person name="Hutchinson M.I."/>
            <person name="Powell A.J."/>
            <person name="Barry K."/>
            <person name="Miller A.N."/>
            <person name="Grigoriev I.V."/>
            <person name="Debuchy R."/>
            <person name="Gladieux P."/>
            <person name="Hiltunen Thoren M."/>
            <person name="Johannesson H."/>
        </authorList>
    </citation>
    <scope>NUCLEOTIDE SEQUENCE</scope>
    <source>
        <strain evidence="2">CBS 757.83</strain>
    </source>
</reference>
<protein>
    <submittedName>
        <fullName evidence="2">Uncharacterized protein</fullName>
    </submittedName>
</protein>